<dbReference type="Proteomes" id="UP001328733">
    <property type="component" value="Unassembled WGS sequence"/>
</dbReference>
<dbReference type="EMBL" id="JBAFSM010000094">
    <property type="protein sequence ID" value="MEG3440356.1"/>
    <property type="molecule type" value="Genomic_DNA"/>
</dbReference>
<reference evidence="1 2" key="1">
    <citation type="submission" date="2024-01" db="EMBL/GenBank/DDBJ databases">
        <title>Genomic insights into the taxonomy and metabolism of the cyanobacterium Pannus brasiliensis CCIBt3594.</title>
        <authorList>
            <person name="Machado M."/>
            <person name="Botero N.B."/>
            <person name="Andreote A.P.D."/>
            <person name="Feitosa A.M.T."/>
            <person name="Popin R."/>
            <person name="Sivonen K."/>
            <person name="Fiore M.F."/>
        </authorList>
    </citation>
    <scope>NUCLEOTIDE SEQUENCE [LARGE SCALE GENOMIC DNA]</scope>
    <source>
        <strain evidence="1 2">CCIBt3594</strain>
    </source>
</reference>
<evidence type="ECO:0000313" key="1">
    <source>
        <dbReference type="EMBL" id="MEG3440356.1"/>
    </source>
</evidence>
<accession>A0AAW9R0B8</accession>
<dbReference type="PANTHER" id="PTHR34235">
    <property type="entry name" value="SLR1203 PROTEIN-RELATED"/>
    <property type="match status" value="1"/>
</dbReference>
<name>A0AAW9R0B8_9CHRO</name>
<dbReference type="PANTHER" id="PTHR34235:SF3">
    <property type="entry name" value="SLR1203 PROTEIN"/>
    <property type="match status" value="1"/>
</dbReference>
<dbReference type="RefSeq" id="WP_332867825.1">
    <property type="nucleotide sequence ID" value="NZ_JBAFSM010000094.1"/>
</dbReference>
<dbReference type="AlphaFoldDB" id="A0AAW9R0B8"/>
<sequence>MVNTRDRLSALYTEDFVAWVEETTRLMKAGSIDSLDWPHLIEEIEGLGSEQKHKVDSYLLQLLIHLLLYRYWNSEREWSGRGWSIEIANFRTQLEILFRSRTLYNYFQEEIEVIYPKAVKLAAKKSDLPKSLFPETCPFSADEIMNEDFLPSIA</sequence>
<dbReference type="InterPro" id="IPR002636">
    <property type="entry name" value="DUF29"/>
</dbReference>
<keyword evidence="2" id="KW-1185">Reference proteome</keyword>
<proteinExistence type="predicted"/>
<gene>
    <name evidence="1" type="ORF">V0288_24730</name>
</gene>
<comment type="caution">
    <text evidence="1">The sequence shown here is derived from an EMBL/GenBank/DDBJ whole genome shotgun (WGS) entry which is preliminary data.</text>
</comment>
<organism evidence="1 2">
    <name type="scientific">Pannus brasiliensis CCIBt3594</name>
    <dbReference type="NCBI Taxonomy" id="1427578"/>
    <lineage>
        <taxon>Bacteria</taxon>
        <taxon>Bacillati</taxon>
        <taxon>Cyanobacteriota</taxon>
        <taxon>Cyanophyceae</taxon>
        <taxon>Oscillatoriophycideae</taxon>
        <taxon>Chroococcales</taxon>
        <taxon>Microcystaceae</taxon>
        <taxon>Pannus</taxon>
    </lineage>
</organism>
<protein>
    <submittedName>
        <fullName evidence="1">DUF29 domain-containing protein</fullName>
    </submittedName>
</protein>
<evidence type="ECO:0000313" key="2">
    <source>
        <dbReference type="Proteomes" id="UP001328733"/>
    </source>
</evidence>
<dbReference type="Pfam" id="PF01724">
    <property type="entry name" value="DUF29"/>
    <property type="match status" value="1"/>
</dbReference>
<dbReference type="Gene3D" id="1.20.1220.20">
    <property type="entry name" value="Uncharcterised protein PF01724"/>
    <property type="match status" value="1"/>
</dbReference>